<evidence type="ECO:0000256" key="2">
    <source>
        <dbReference type="ARBA" id="ARBA00023027"/>
    </source>
</evidence>
<gene>
    <name evidence="4" type="ORF">GKE65_19980</name>
</gene>
<dbReference type="SUPFAM" id="SSF53720">
    <property type="entry name" value="ALDH-like"/>
    <property type="match status" value="1"/>
</dbReference>
<dbReference type="InterPro" id="IPR016161">
    <property type="entry name" value="Ald_DH/histidinol_DH"/>
</dbReference>
<sequence>MNFHHLAYWQDKALSLAIETRLFINGEYTAAAENETFETVDPVTQAPLANIARGKSVDIDRAVSAARGVFERGDWSLSSPAKRKAVLNKLADLMEANAEELALLETLDTGKPIRHSLRDDIPGAARAIRWYAEAIDKVYGEVATTSSHELAMIVRE</sequence>
<feature type="domain" description="Aldehyde dehydrogenase" evidence="3">
    <location>
        <begin position="31"/>
        <end position="156"/>
    </location>
</feature>
<dbReference type="PANTHER" id="PTHR11699">
    <property type="entry name" value="ALDEHYDE DEHYDROGENASE-RELATED"/>
    <property type="match status" value="1"/>
</dbReference>
<proteinExistence type="predicted"/>
<dbReference type="GO" id="GO:0004030">
    <property type="term" value="F:aldehyde dehydrogenase [NAD(P)+] activity"/>
    <property type="evidence" value="ECO:0007669"/>
    <property type="project" value="UniProtKB-ARBA"/>
</dbReference>
<evidence type="ECO:0000256" key="1">
    <source>
        <dbReference type="ARBA" id="ARBA00023002"/>
    </source>
</evidence>
<evidence type="ECO:0000259" key="3">
    <source>
        <dbReference type="Pfam" id="PF00171"/>
    </source>
</evidence>
<protein>
    <submittedName>
        <fullName evidence="4">Aldehyde dehydrogenase family protein</fullName>
    </submittedName>
</protein>
<dbReference type="InterPro" id="IPR016162">
    <property type="entry name" value="Ald_DH_N"/>
</dbReference>
<dbReference type="Pfam" id="PF00171">
    <property type="entry name" value="Aldedh"/>
    <property type="match status" value="1"/>
</dbReference>
<feature type="non-terminal residue" evidence="4">
    <location>
        <position position="156"/>
    </location>
</feature>
<keyword evidence="2" id="KW-0520">NAD</keyword>
<dbReference type="InterPro" id="IPR015590">
    <property type="entry name" value="Aldehyde_DH_dom"/>
</dbReference>
<keyword evidence="1" id="KW-0560">Oxidoreductase</keyword>
<organism evidence="4">
    <name type="scientific">Escherichia coli</name>
    <dbReference type="NCBI Taxonomy" id="562"/>
    <lineage>
        <taxon>Bacteria</taxon>
        <taxon>Pseudomonadati</taxon>
        <taxon>Pseudomonadota</taxon>
        <taxon>Gammaproteobacteria</taxon>
        <taxon>Enterobacterales</taxon>
        <taxon>Enterobacteriaceae</taxon>
        <taxon>Escherichia</taxon>
    </lineage>
</organism>
<name>A0A6C9QGK8_ECOLX</name>
<comment type="caution">
    <text evidence="4">The sequence shown here is derived from an EMBL/GenBank/DDBJ whole genome shotgun (WGS) entry which is preliminary data.</text>
</comment>
<reference evidence="4" key="1">
    <citation type="journal article" date="2019" name="Nat. Med.">
        <title>A library of human gut bacterial isolates paired with longitudinal multiomics data enables mechanistic microbiome research.</title>
        <authorList>
            <person name="Poyet M."/>
            <person name="Groussin M."/>
            <person name="Gibbons S.M."/>
            <person name="Avila-Pacheco J."/>
            <person name="Jiang X."/>
            <person name="Kearney S.M."/>
            <person name="Perrotta A.R."/>
            <person name="Berdy B."/>
            <person name="Zhao S."/>
            <person name="Lieberman T.D."/>
            <person name="Swanson P.K."/>
            <person name="Smith M."/>
            <person name="Roesemann S."/>
            <person name="Alexander J.E."/>
            <person name="Rich S.A."/>
            <person name="Livny J."/>
            <person name="Vlamakis H."/>
            <person name="Clish C."/>
            <person name="Bullock K."/>
            <person name="Deik A."/>
            <person name="Scott J."/>
            <person name="Pierce K.A."/>
            <person name="Xavier R.J."/>
            <person name="Alm E.J."/>
        </authorList>
    </citation>
    <scope>NUCLEOTIDE SEQUENCE</scope>
    <source>
        <strain evidence="4">BIOML-A446</strain>
    </source>
</reference>
<accession>A0A6C9QGK8</accession>
<dbReference type="EMBL" id="WKRU01000255">
    <property type="protein sequence ID" value="MSL40440.1"/>
    <property type="molecule type" value="Genomic_DNA"/>
</dbReference>
<evidence type="ECO:0000313" key="4">
    <source>
        <dbReference type="EMBL" id="MSL40440.1"/>
    </source>
</evidence>
<dbReference type="AlphaFoldDB" id="A0A6C9QGK8"/>
<dbReference type="Gene3D" id="3.40.605.10">
    <property type="entry name" value="Aldehyde Dehydrogenase, Chain A, domain 1"/>
    <property type="match status" value="1"/>
</dbReference>